<protein>
    <submittedName>
        <fullName evidence="1">Uncharacterized protein</fullName>
    </submittedName>
</protein>
<reference evidence="1 2" key="1">
    <citation type="submission" date="2018-05" db="EMBL/GenBank/DDBJ databases">
        <title>Genomic Encyclopedia of Type Strains, Phase IV (KMG-IV): sequencing the most valuable type-strain genomes for metagenomic binning, comparative biology and taxonomic classification.</title>
        <authorList>
            <person name="Goeker M."/>
        </authorList>
    </citation>
    <scope>NUCLEOTIDE SEQUENCE [LARGE SCALE GENOMIC DNA]</scope>
    <source>
        <strain evidence="1 2">DSM 26006</strain>
    </source>
</reference>
<name>A0A317RE10_9BURK</name>
<evidence type="ECO:0000313" key="1">
    <source>
        <dbReference type="EMBL" id="PWW47725.1"/>
    </source>
</evidence>
<dbReference type="EMBL" id="QGUB01000002">
    <property type="protein sequence ID" value="PWW47725.1"/>
    <property type="molecule type" value="Genomic_DNA"/>
</dbReference>
<dbReference type="RefSeq" id="WP_019373476.1">
    <property type="nucleotide sequence ID" value="NZ_ALEE01000277.1"/>
</dbReference>
<keyword evidence="2" id="KW-1185">Reference proteome</keyword>
<gene>
    <name evidence="1" type="ORF">DFR36_10298</name>
</gene>
<organism evidence="1 2">
    <name type="scientific">Melaminivora alkalimesophila</name>
    <dbReference type="NCBI Taxonomy" id="1165852"/>
    <lineage>
        <taxon>Bacteria</taxon>
        <taxon>Pseudomonadati</taxon>
        <taxon>Pseudomonadota</taxon>
        <taxon>Betaproteobacteria</taxon>
        <taxon>Burkholderiales</taxon>
        <taxon>Comamonadaceae</taxon>
        <taxon>Melaminivora</taxon>
    </lineage>
</organism>
<proteinExistence type="predicted"/>
<dbReference type="AlphaFoldDB" id="A0A317RE10"/>
<evidence type="ECO:0000313" key="2">
    <source>
        <dbReference type="Proteomes" id="UP000246483"/>
    </source>
</evidence>
<sequence>MIPIQNTRPWAKTAMKAQDFSHDWESYVTIKVKSVRAIALSGLHDFAEGDFHVPMATGFIELVGARAGALRTALQIGFSPAAELPPPGFELYESLALGTLVLPAACFGSIVQLVHSPTAHFRIGGDGRHNAIATEAPLLQSGLPSLESA</sequence>
<dbReference type="Proteomes" id="UP000246483">
    <property type="component" value="Unassembled WGS sequence"/>
</dbReference>
<comment type="caution">
    <text evidence="1">The sequence shown here is derived from an EMBL/GenBank/DDBJ whole genome shotgun (WGS) entry which is preliminary data.</text>
</comment>
<accession>A0A317RE10</accession>